<dbReference type="EMBL" id="JACCKB010000020">
    <property type="protein sequence ID" value="NYZ67068.1"/>
    <property type="molecule type" value="Genomic_DNA"/>
</dbReference>
<evidence type="ECO:0000256" key="2">
    <source>
        <dbReference type="ARBA" id="ARBA00022969"/>
    </source>
</evidence>
<gene>
    <name evidence="3" type="ORF">H0A36_13695</name>
</gene>
<dbReference type="InterPro" id="IPR001615">
    <property type="entry name" value="Endotoxin_CytB"/>
</dbReference>
<comment type="caution">
    <text evidence="3">The sequence shown here is derived from an EMBL/GenBank/DDBJ whole genome shotgun (WGS) entry which is preliminary data.</text>
</comment>
<dbReference type="Pfam" id="PF01338">
    <property type="entry name" value="Bac_thur_toxin"/>
    <property type="match status" value="1"/>
</dbReference>
<reference evidence="3 4" key="1">
    <citation type="submission" date="2020-07" db="EMBL/GenBank/DDBJ databases">
        <title>Endozoicomonas sp. nov., isolated from sediment.</title>
        <authorList>
            <person name="Gu T."/>
        </authorList>
    </citation>
    <scope>NUCLEOTIDE SEQUENCE [LARGE SCALE GENOMIC DNA]</scope>
    <source>
        <strain evidence="3 4">SM1973</strain>
    </source>
</reference>
<dbReference type="GO" id="GO:0005576">
    <property type="term" value="C:extracellular region"/>
    <property type="evidence" value="ECO:0007669"/>
    <property type="project" value="InterPro"/>
</dbReference>
<evidence type="ECO:0000313" key="4">
    <source>
        <dbReference type="Proteomes" id="UP000569732"/>
    </source>
</evidence>
<comment type="similarity">
    <text evidence="1">Belongs to the cyt1/cyt2 endotoxin family.</text>
</comment>
<proteinExistence type="inferred from homology"/>
<dbReference type="RefSeq" id="WP_180569089.1">
    <property type="nucleotide sequence ID" value="NZ_JACCKB010000020.1"/>
</dbReference>
<name>A0A853I8U9_9GAMM</name>
<dbReference type="GO" id="GO:0030435">
    <property type="term" value="P:sporulation resulting in formation of a cellular spore"/>
    <property type="evidence" value="ECO:0007669"/>
    <property type="project" value="UniProtKB-KW"/>
</dbReference>
<dbReference type="Gene3D" id="3.40.198.10">
    <property type="entry name" value="Delta-endotoxin CytB-like"/>
    <property type="match status" value="1"/>
</dbReference>
<dbReference type="AlphaFoldDB" id="A0A853I8U9"/>
<evidence type="ECO:0000313" key="3">
    <source>
        <dbReference type="EMBL" id="NYZ67068.1"/>
    </source>
</evidence>
<evidence type="ECO:0000256" key="1">
    <source>
        <dbReference type="ARBA" id="ARBA00009676"/>
    </source>
</evidence>
<dbReference type="InterPro" id="IPR035918">
    <property type="entry name" value="CytB_endotoxin-like_sf"/>
</dbReference>
<keyword evidence="4" id="KW-1185">Reference proteome</keyword>
<accession>A0A853I8U9</accession>
<protein>
    <submittedName>
        <fullName evidence="3">Type-1Ba cytolytic delta-endotoxin</fullName>
    </submittedName>
</protein>
<keyword evidence="2" id="KW-0749">Sporulation</keyword>
<dbReference type="Proteomes" id="UP000569732">
    <property type="component" value="Unassembled WGS sequence"/>
</dbReference>
<sequence length="207" mass="22746">MSIEIHPNKTTQSPFQLFLNLEDEKYVQQATAIADLFEKDVDVNGRFDLEKALATAKGQPDLAIMSTNNTTLKKSYSTLSAITSSISDALESQGTIGITDNKQLSNVLAHAFCDLQLQEGKPWFHITSTAGREADKTVYSYDMFIVTQGASTGSVIAAGPLTLKVTVNDPIEEILGKKDTTKKLRLTLKEQEMTIEIKGFQFVVPLI</sequence>
<organism evidence="3 4">
    <name type="scientific">Spartinivicinus marinus</name>
    <dbReference type="NCBI Taxonomy" id="2994442"/>
    <lineage>
        <taxon>Bacteria</taxon>
        <taxon>Pseudomonadati</taxon>
        <taxon>Pseudomonadota</taxon>
        <taxon>Gammaproteobacteria</taxon>
        <taxon>Oceanospirillales</taxon>
        <taxon>Zooshikellaceae</taxon>
        <taxon>Spartinivicinus</taxon>
    </lineage>
</organism>
<dbReference type="SUPFAM" id="SSF55676">
    <property type="entry name" value="CytB endotoxin-like"/>
    <property type="match status" value="1"/>
</dbReference>